<reference evidence="1 2" key="1">
    <citation type="submission" date="2018-06" db="EMBL/GenBank/DDBJ databases">
        <title>NTM in soil in Japan.</title>
        <authorList>
            <person name="Ohya K."/>
        </authorList>
    </citation>
    <scope>NUCLEOTIDE SEQUENCE [LARGE SCALE GENOMIC DNA]</scope>
    <source>
        <strain evidence="1 2">GF76</strain>
    </source>
</reference>
<proteinExistence type="predicted"/>
<dbReference type="Proteomes" id="UP000250347">
    <property type="component" value="Unassembled WGS sequence"/>
</dbReference>
<organism evidence="1 2">
    <name type="scientific">Mycobacterium colombiense</name>
    <dbReference type="NCBI Taxonomy" id="339268"/>
    <lineage>
        <taxon>Bacteria</taxon>
        <taxon>Bacillati</taxon>
        <taxon>Actinomycetota</taxon>
        <taxon>Actinomycetes</taxon>
        <taxon>Mycobacteriales</taxon>
        <taxon>Mycobacteriaceae</taxon>
        <taxon>Mycobacterium</taxon>
        <taxon>Mycobacterium avium complex (MAC)</taxon>
    </lineage>
</organism>
<comment type="caution">
    <text evidence="1">The sequence shown here is derived from an EMBL/GenBank/DDBJ whole genome shotgun (WGS) entry which is preliminary data.</text>
</comment>
<name>A0A329K1N1_9MYCO</name>
<dbReference type="AlphaFoldDB" id="A0A329K1N1"/>
<sequence length="63" mass="6110">MSCQLSTAAVGAAHVDVTAFTEGLAARVGAHASGVAQADTDYLTNEAESATALAALASSVTSV</sequence>
<evidence type="ECO:0000313" key="2">
    <source>
        <dbReference type="Proteomes" id="UP000250347"/>
    </source>
</evidence>
<protein>
    <recommendedName>
        <fullName evidence="3">PE domain-containing protein</fullName>
    </recommendedName>
</protein>
<evidence type="ECO:0000313" key="1">
    <source>
        <dbReference type="EMBL" id="RAU89694.1"/>
    </source>
</evidence>
<dbReference type="EMBL" id="QMEU01000191">
    <property type="protein sequence ID" value="RAU89694.1"/>
    <property type="molecule type" value="Genomic_DNA"/>
</dbReference>
<gene>
    <name evidence="1" type="ORF">DQP58_26055</name>
</gene>
<accession>A0A329K1N1</accession>
<evidence type="ECO:0008006" key="3">
    <source>
        <dbReference type="Google" id="ProtNLM"/>
    </source>
</evidence>